<evidence type="ECO:0000256" key="4">
    <source>
        <dbReference type="SAM" id="SignalP"/>
    </source>
</evidence>
<dbReference type="AlphaFoldDB" id="A0A9X3N1M2"/>
<dbReference type="SUPFAM" id="SSF53955">
    <property type="entry name" value="Lysozyme-like"/>
    <property type="match status" value="1"/>
</dbReference>
<feature type="chain" id="PRO_5040905799" evidence="4">
    <location>
        <begin position="20"/>
        <end position="331"/>
    </location>
</feature>
<evidence type="ECO:0000256" key="3">
    <source>
        <dbReference type="SAM" id="Coils"/>
    </source>
</evidence>
<dbReference type="EMBL" id="JAPDOD010000069">
    <property type="protein sequence ID" value="MDA0166587.1"/>
    <property type="molecule type" value="Genomic_DNA"/>
</dbReference>
<keyword evidence="4" id="KW-0732">Signal</keyword>
<dbReference type="InterPro" id="IPR010618">
    <property type="entry name" value="RPF"/>
</dbReference>
<dbReference type="Pfam" id="PF06737">
    <property type="entry name" value="Transglycosylas"/>
    <property type="match status" value="1"/>
</dbReference>
<dbReference type="Gene3D" id="1.10.530.10">
    <property type="match status" value="1"/>
</dbReference>
<dbReference type="RefSeq" id="WP_270045845.1">
    <property type="nucleotide sequence ID" value="NZ_JAPDOD010000069.1"/>
</dbReference>
<feature type="domain" description="Resuscitation-promoting factor core lysozyme-like" evidence="5">
    <location>
        <begin position="260"/>
        <end position="325"/>
    </location>
</feature>
<dbReference type="SUPFAM" id="SSF57997">
    <property type="entry name" value="Tropomyosin"/>
    <property type="match status" value="1"/>
</dbReference>
<evidence type="ECO:0000256" key="1">
    <source>
        <dbReference type="ARBA" id="ARBA00010830"/>
    </source>
</evidence>
<accession>A0A9X3N1M2</accession>
<keyword evidence="3" id="KW-0175">Coiled coil</keyword>
<comment type="caution">
    <text evidence="6">The sequence shown here is derived from an EMBL/GenBank/DDBJ whole genome shotgun (WGS) entry which is preliminary data.</text>
</comment>
<proteinExistence type="inferred from homology"/>
<reference evidence="6" key="1">
    <citation type="submission" date="2022-10" db="EMBL/GenBank/DDBJ databases">
        <title>The WGS of Solirubrobacter ginsenosidimutans DSM 21036.</title>
        <authorList>
            <person name="Jiang Z."/>
        </authorList>
    </citation>
    <scope>NUCLEOTIDE SEQUENCE</scope>
    <source>
        <strain evidence="6">DSM 21036</strain>
    </source>
</reference>
<name>A0A9X3N1M2_9ACTN</name>
<evidence type="ECO:0000313" key="6">
    <source>
        <dbReference type="EMBL" id="MDA0166587.1"/>
    </source>
</evidence>
<feature type="coiled-coil region" evidence="3">
    <location>
        <begin position="37"/>
        <end position="117"/>
    </location>
</feature>
<feature type="signal peptide" evidence="4">
    <location>
        <begin position="1"/>
        <end position="19"/>
    </location>
</feature>
<dbReference type="InterPro" id="IPR023346">
    <property type="entry name" value="Lysozyme-like_dom_sf"/>
</dbReference>
<keyword evidence="7" id="KW-1185">Reference proteome</keyword>
<dbReference type="Gene3D" id="6.10.250.3150">
    <property type="match status" value="1"/>
</dbReference>
<organism evidence="6 7">
    <name type="scientific">Solirubrobacter ginsenosidimutans</name>
    <dbReference type="NCBI Taxonomy" id="490573"/>
    <lineage>
        <taxon>Bacteria</taxon>
        <taxon>Bacillati</taxon>
        <taxon>Actinomycetota</taxon>
        <taxon>Thermoleophilia</taxon>
        <taxon>Solirubrobacterales</taxon>
        <taxon>Solirubrobacteraceae</taxon>
        <taxon>Solirubrobacter</taxon>
    </lineage>
</organism>
<evidence type="ECO:0000256" key="2">
    <source>
        <dbReference type="ARBA" id="ARBA00022801"/>
    </source>
</evidence>
<dbReference type="Proteomes" id="UP001149140">
    <property type="component" value="Unassembled WGS sequence"/>
</dbReference>
<evidence type="ECO:0000259" key="5">
    <source>
        <dbReference type="Pfam" id="PF06737"/>
    </source>
</evidence>
<keyword evidence="2" id="KW-0378">Hydrolase</keyword>
<evidence type="ECO:0000313" key="7">
    <source>
        <dbReference type="Proteomes" id="UP001149140"/>
    </source>
</evidence>
<comment type="similarity">
    <text evidence="1">Belongs to the transglycosylase family. Rpf subfamily.</text>
</comment>
<protein>
    <submittedName>
        <fullName evidence="6">Transglycosylase family protein</fullName>
    </submittedName>
</protein>
<dbReference type="GO" id="GO:0016787">
    <property type="term" value="F:hydrolase activity"/>
    <property type="evidence" value="ECO:0007669"/>
    <property type="project" value="UniProtKB-KW"/>
</dbReference>
<gene>
    <name evidence="6" type="ORF">OM076_40365</name>
</gene>
<sequence length="331" mass="35826">MPRAALLLIVVSLSALVAAAPAGGQSEGSLRDKIGSSKQQERTLAGAAAQLGQLERKIGREVQVLEGRLGEAQSELDAANARLASTQVKLDEARARVTRLRKRLAEVRSKLSGLLRERYMGGSPDYVTVVLHADGFPQLLETLQFVRRVERADTQLLDLVRAARSDADHERTVLFNLTKRRDREADAARTRRDALASITQGLRDRQALVARAHAARVAALSRARNGRKRAEKELKRLLAVRARAASIAGPGGPWAIPWPIVQCESGGQNLPPNYAGASGYYQFMVATWKGLGGSTPQAYQASKAEQDRLAARLWNGGAGRGNWVCASLVDG</sequence>